<evidence type="ECO:0000313" key="1">
    <source>
        <dbReference type="EMBL" id="KGN41369.1"/>
    </source>
</evidence>
<name>A0A0A0JXD1_9MICO</name>
<accession>A0A0A0JXD1</accession>
<dbReference type="Proteomes" id="UP000030013">
    <property type="component" value="Unassembled WGS sequence"/>
</dbReference>
<comment type="caution">
    <text evidence="1">The sequence shown here is derived from an EMBL/GenBank/DDBJ whole genome shotgun (WGS) entry which is preliminary data.</text>
</comment>
<protein>
    <recommendedName>
        <fullName evidence="3">DUF559 domain-containing protein</fullName>
    </recommendedName>
</protein>
<organism evidence="1 2">
    <name type="scientific">Knoellia aerolata DSM 18566</name>
    <dbReference type="NCBI Taxonomy" id="1385519"/>
    <lineage>
        <taxon>Bacteria</taxon>
        <taxon>Bacillati</taxon>
        <taxon>Actinomycetota</taxon>
        <taxon>Actinomycetes</taxon>
        <taxon>Micrococcales</taxon>
        <taxon>Intrasporangiaceae</taxon>
        <taxon>Knoellia</taxon>
    </lineage>
</organism>
<sequence length="289" mass="32238">MPLSRLERGDLTVVTRGVRVVTPPASLQARAAAFAAAMRREDHAFSHVTAAILWGLPLPTRVEGQSDLDVVWSTRRGRVRRDGCIGHRGLESRAVSDHLGLRVTAPADTWCDLGEVLRRGLTRDDLVVAGDAVANLLGTDPEAEPVHLMAESLHRRVRPRGKVMLTEALALVRPGVRSPMETRTRLMFHRASLPEPELNVPVMFEEGGWMLEGDFVWRRQRVIGEYQGAHHATIRQRGVDHSRRLLAEDDGWTFLELFADDVFTRSRRIATLTRLGATLGVPAGDLHLW</sequence>
<evidence type="ECO:0008006" key="3">
    <source>
        <dbReference type="Google" id="ProtNLM"/>
    </source>
</evidence>
<proteinExistence type="predicted"/>
<gene>
    <name evidence="1" type="ORF">N801_07415</name>
</gene>
<evidence type="ECO:0000313" key="2">
    <source>
        <dbReference type="Proteomes" id="UP000030013"/>
    </source>
</evidence>
<dbReference type="STRING" id="1385519.N801_07415"/>
<dbReference type="AlphaFoldDB" id="A0A0A0JXD1"/>
<dbReference type="eggNOG" id="COG2852">
    <property type="taxonomic scope" value="Bacteria"/>
</dbReference>
<keyword evidence="2" id="KW-1185">Reference proteome</keyword>
<reference evidence="1 2" key="1">
    <citation type="submission" date="2013-08" db="EMBL/GenBank/DDBJ databases">
        <title>The genome sequence of Knoellia aerolata.</title>
        <authorList>
            <person name="Zhu W."/>
            <person name="Wang G."/>
        </authorList>
    </citation>
    <scope>NUCLEOTIDE SEQUENCE [LARGE SCALE GENOMIC DNA]</scope>
    <source>
        <strain evidence="1 2">DSM 18566</strain>
    </source>
</reference>
<dbReference type="EMBL" id="AVPL01000018">
    <property type="protein sequence ID" value="KGN41369.1"/>
    <property type="molecule type" value="Genomic_DNA"/>
</dbReference>